<organism evidence="1 2">
    <name type="scientific">Aphis craccivora</name>
    <name type="common">Cowpea aphid</name>
    <dbReference type="NCBI Taxonomy" id="307492"/>
    <lineage>
        <taxon>Eukaryota</taxon>
        <taxon>Metazoa</taxon>
        <taxon>Ecdysozoa</taxon>
        <taxon>Arthropoda</taxon>
        <taxon>Hexapoda</taxon>
        <taxon>Insecta</taxon>
        <taxon>Pterygota</taxon>
        <taxon>Neoptera</taxon>
        <taxon>Paraneoptera</taxon>
        <taxon>Hemiptera</taxon>
        <taxon>Sternorrhyncha</taxon>
        <taxon>Aphidomorpha</taxon>
        <taxon>Aphidoidea</taxon>
        <taxon>Aphididae</taxon>
        <taxon>Aphidini</taxon>
        <taxon>Aphis</taxon>
        <taxon>Aphis</taxon>
    </lineage>
</organism>
<evidence type="ECO:0000313" key="1">
    <source>
        <dbReference type="EMBL" id="KAF0772090.1"/>
    </source>
</evidence>
<gene>
    <name evidence="1" type="ORF">FWK35_00009872</name>
</gene>
<protein>
    <submittedName>
        <fullName evidence="1">Uncharacterized protein</fullName>
    </submittedName>
</protein>
<name>A0A6G0ZLW7_APHCR</name>
<proteinExistence type="predicted"/>
<dbReference type="EMBL" id="VUJU01000214">
    <property type="protein sequence ID" value="KAF0772090.1"/>
    <property type="molecule type" value="Genomic_DNA"/>
</dbReference>
<dbReference type="Proteomes" id="UP000478052">
    <property type="component" value="Unassembled WGS sequence"/>
</dbReference>
<evidence type="ECO:0000313" key="2">
    <source>
        <dbReference type="Proteomes" id="UP000478052"/>
    </source>
</evidence>
<comment type="caution">
    <text evidence="1">The sequence shown here is derived from an EMBL/GenBank/DDBJ whole genome shotgun (WGS) entry which is preliminary data.</text>
</comment>
<reference evidence="1 2" key="1">
    <citation type="submission" date="2019-08" db="EMBL/GenBank/DDBJ databases">
        <title>Whole genome of Aphis craccivora.</title>
        <authorList>
            <person name="Voronova N.V."/>
            <person name="Shulinski R.S."/>
            <person name="Bandarenka Y.V."/>
            <person name="Zhorov D.G."/>
            <person name="Warner D."/>
        </authorList>
    </citation>
    <scope>NUCLEOTIDE SEQUENCE [LARGE SCALE GENOMIC DNA]</scope>
    <source>
        <strain evidence="1">180601</strain>
        <tissue evidence="1">Whole Body</tissue>
    </source>
</reference>
<sequence length="55" mass="6996">MQLLYWRRRLEEIEPIECRQRLKVQWRVNTVMILIWYEFSSNTLDFIIERIQILI</sequence>
<accession>A0A6G0ZLW7</accession>
<dbReference type="OrthoDB" id="6579982at2759"/>
<keyword evidence="2" id="KW-1185">Reference proteome</keyword>
<dbReference type="AlphaFoldDB" id="A0A6G0ZLW7"/>